<dbReference type="SUPFAM" id="SSF81383">
    <property type="entry name" value="F-box domain"/>
    <property type="match status" value="1"/>
</dbReference>
<keyword evidence="2" id="KW-0732">Signal</keyword>
<feature type="region of interest" description="Disordered" evidence="1">
    <location>
        <begin position="75"/>
        <end position="116"/>
    </location>
</feature>
<sequence length="419" mass="45644">MIASVAVLATLASAAIAAPTYYNTYDSNQSFPTCRNYGSRYVEKPAWGGDGKPYGYENGQSCIAKDGDYGTGSYSHDSYSKPSYDRYSKPSYDTYSQPSHDSYVTPSYDSSSHDSYSKPTYGKYGSLVATGYQAPSTVYSAPSEGYSAPPAIYGPSSGYSAPTYGSSYSCESDFPHFHSTSSPTLIQCAKIACADGQPPEYVQRALYQCHALETQAKATGYMERSCADKIERPTVTIAVSLDNGGLDPRLQLPDAALRKALELKREWAAETNGGGTLKDALEVQGREAEGVADGCLDDKAVDEIVQTLAKNTADSMTVGTRRAKCVELPYDVLVHLFAKTSIKELFAASFVCRRWSEPALVHLLSRLNLTDREGTRSFALAALARKHRLAPQRATPHLAREASWIAPRLARNPWIRLDP</sequence>
<feature type="signal peptide" evidence="2">
    <location>
        <begin position="1"/>
        <end position="17"/>
    </location>
</feature>
<evidence type="ECO:0000259" key="3">
    <source>
        <dbReference type="Pfam" id="PF12937"/>
    </source>
</evidence>
<feature type="chain" id="PRO_5020905929" description="F-box domain-containing protein" evidence="2">
    <location>
        <begin position="18"/>
        <end position="419"/>
    </location>
</feature>
<evidence type="ECO:0000256" key="2">
    <source>
        <dbReference type="SAM" id="SignalP"/>
    </source>
</evidence>
<reference evidence="5" key="1">
    <citation type="journal article" date="2018" name="Nat. Microbiol.">
        <title>Leveraging single-cell genomics to expand the fungal tree of life.</title>
        <authorList>
            <person name="Ahrendt S.R."/>
            <person name="Quandt C.A."/>
            <person name="Ciobanu D."/>
            <person name="Clum A."/>
            <person name="Salamov A."/>
            <person name="Andreopoulos B."/>
            <person name="Cheng J.F."/>
            <person name="Woyke T."/>
            <person name="Pelin A."/>
            <person name="Henrissat B."/>
            <person name="Reynolds N.K."/>
            <person name="Benny G.L."/>
            <person name="Smith M.E."/>
            <person name="James T.Y."/>
            <person name="Grigoriev I.V."/>
        </authorList>
    </citation>
    <scope>NUCLEOTIDE SEQUENCE [LARGE SCALE GENOMIC DNA]</scope>
</reference>
<feature type="domain" description="F-box" evidence="3">
    <location>
        <begin position="327"/>
        <end position="361"/>
    </location>
</feature>
<protein>
    <recommendedName>
        <fullName evidence="3">F-box domain-containing protein</fullName>
    </recommendedName>
</protein>
<gene>
    <name evidence="4" type="ORF">BDK51DRAFT_31091</name>
</gene>
<proteinExistence type="predicted"/>
<feature type="compositionally biased region" description="Polar residues" evidence="1">
    <location>
        <begin position="91"/>
        <end position="105"/>
    </location>
</feature>
<dbReference type="InterPro" id="IPR036047">
    <property type="entry name" value="F-box-like_dom_sf"/>
</dbReference>
<organism evidence="4 5">
    <name type="scientific">Blyttiomyces helicus</name>
    <dbReference type="NCBI Taxonomy" id="388810"/>
    <lineage>
        <taxon>Eukaryota</taxon>
        <taxon>Fungi</taxon>
        <taxon>Fungi incertae sedis</taxon>
        <taxon>Chytridiomycota</taxon>
        <taxon>Chytridiomycota incertae sedis</taxon>
        <taxon>Chytridiomycetes</taxon>
        <taxon>Chytridiomycetes incertae sedis</taxon>
        <taxon>Blyttiomyces</taxon>
    </lineage>
</organism>
<dbReference type="Proteomes" id="UP000269721">
    <property type="component" value="Unassembled WGS sequence"/>
</dbReference>
<dbReference type="Gene3D" id="1.20.1280.50">
    <property type="match status" value="1"/>
</dbReference>
<dbReference type="OrthoDB" id="2161377at2759"/>
<name>A0A4P9W013_9FUNG</name>
<dbReference type="InterPro" id="IPR001810">
    <property type="entry name" value="F-box_dom"/>
</dbReference>
<evidence type="ECO:0000313" key="4">
    <source>
        <dbReference type="EMBL" id="RKO85451.1"/>
    </source>
</evidence>
<dbReference type="AlphaFoldDB" id="A0A4P9W013"/>
<evidence type="ECO:0000313" key="5">
    <source>
        <dbReference type="Proteomes" id="UP000269721"/>
    </source>
</evidence>
<dbReference type="CDD" id="cd09917">
    <property type="entry name" value="F-box_SF"/>
    <property type="match status" value="1"/>
</dbReference>
<evidence type="ECO:0000256" key="1">
    <source>
        <dbReference type="SAM" id="MobiDB-lite"/>
    </source>
</evidence>
<accession>A0A4P9W013</accession>
<dbReference type="Pfam" id="PF12937">
    <property type="entry name" value="F-box-like"/>
    <property type="match status" value="1"/>
</dbReference>
<dbReference type="EMBL" id="KZ999064">
    <property type="protein sequence ID" value="RKO85451.1"/>
    <property type="molecule type" value="Genomic_DNA"/>
</dbReference>
<keyword evidence="5" id="KW-1185">Reference proteome</keyword>